<accession>A0ABS8BJ41</accession>
<comment type="caution">
    <text evidence="1">The sequence shown here is derived from an EMBL/GenBank/DDBJ whole genome shotgun (WGS) entry which is preliminary data.</text>
</comment>
<dbReference type="Proteomes" id="UP001198034">
    <property type="component" value="Unassembled WGS sequence"/>
</dbReference>
<reference evidence="1 2" key="1">
    <citation type="submission" date="2021-10" db="EMBL/GenBank/DDBJ databases">
        <authorList>
            <person name="Chen M."/>
        </authorList>
    </citation>
    <scope>NUCLEOTIDE SEQUENCE [LARGE SCALE GENOMIC DNA]</scope>
    <source>
        <strain evidence="1 2">H3-26</strain>
    </source>
</reference>
<protein>
    <submittedName>
        <fullName evidence="1">Uncharacterized protein</fullName>
    </submittedName>
</protein>
<evidence type="ECO:0000313" key="2">
    <source>
        <dbReference type="Proteomes" id="UP001198034"/>
    </source>
</evidence>
<gene>
    <name evidence="1" type="ORF">LG219_05450</name>
</gene>
<organism evidence="1 2">
    <name type="scientific">Deefgea salmonis</name>
    <dbReference type="NCBI Taxonomy" id="2875502"/>
    <lineage>
        <taxon>Bacteria</taxon>
        <taxon>Pseudomonadati</taxon>
        <taxon>Pseudomonadota</taxon>
        <taxon>Betaproteobacteria</taxon>
        <taxon>Neisseriales</taxon>
        <taxon>Chitinibacteraceae</taxon>
        <taxon>Deefgea</taxon>
    </lineage>
</organism>
<keyword evidence="2" id="KW-1185">Reference proteome</keyword>
<sequence length="53" mass="6217">MIFAIVFRGVLFELFMQKALKMSEKIRLKNELLEAYRVSSLLYYLDKSTAAQV</sequence>
<dbReference type="RefSeq" id="WP_226763522.1">
    <property type="nucleotide sequence ID" value="NZ_JAJAWG010000002.1"/>
</dbReference>
<evidence type="ECO:0000313" key="1">
    <source>
        <dbReference type="EMBL" id="MCB5195733.1"/>
    </source>
</evidence>
<name>A0ABS8BJ41_9NEIS</name>
<dbReference type="EMBL" id="JAJAWG010000002">
    <property type="protein sequence ID" value="MCB5195733.1"/>
    <property type="molecule type" value="Genomic_DNA"/>
</dbReference>
<proteinExistence type="predicted"/>